<sequence>SIKMPKRSNANEVRKYRISRGFTIIGTEMKAITKFEDINENTKKKIHAGRASLTLQDSDKKVCATFELKKVTYYKSNGSLEAEEGTTKFKKNREIKIKNLTLEFN</sequence>
<name>A0ABN7XGZ9_GIGMA</name>
<protein>
    <submittedName>
        <fullName evidence="1">28989_t:CDS:1</fullName>
    </submittedName>
</protein>
<organism evidence="1 2">
    <name type="scientific">Gigaspora margarita</name>
    <dbReference type="NCBI Taxonomy" id="4874"/>
    <lineage>
        <taxon>Eukaryota</taxon>
        <taxon>Fungi</taxon>
        <taxon>Fungi incertae sedis</taxon>
        <taxon>Mucoromycota</taxon>
        <taxon>Glomeromycotina</taxon>
        <taxon>Glomeromycetes</taxon>
        <taxon>Diversisporales</taxon>
        <taxon>Gigasporaceae</taxon>
        <taxon>Gigaspora</taxon>
    </lineage>
</organism>
<reference evidence="1 2" key="1">
    <citation type="submission" date="2021-06" db="EMBL/GenBank/DDBJ databases">
        <authorList>
            <person name="Kallberg Y."/>
            <person name="Tangrot J."/>
            <person name="Rosling A."/>
        </authorList>
    </citation>
    <scope>NUCLEOTIDE SEQUENCE [LARGE SCALE GENOMIC DNA]</scope>
    <source>
        <strain evidence="1 2">120-4 pot B 10/14</strain>
    </source>
</reference>
<evidence type="ECO:0000313" key="2">
    <source>
        <dbReference type="Proteomes" id="UP000789901"/>
    </source>
</evidence>
<comment type="caution">
    <text evidence="1">The sequence shown here is derived from an EMBL/GenBank/DDBJ whole genome shotgun (WGS) entry which is preliminary data.</text>
</comment>
<keyword evidence="2" id="KW-1185">Reference proteome</keyword>
<dbReference type="Proteomes" id="UP000789901">
    <property type="component" value="Unassembled WGS sequence"/>
</dbReference>
<proteinExistence type="predicted"/>
<evidence type="ECO:0000313" key="1">
    <source>
        <dbReference type="EMBL" id="CAG8853633.1"/>
    </source>
</evidence>
<feature type="non-terminal residue" evidence="1">
    <location>
        <position position="105"/>
    </location>
</feature>
<gene>
    <name evidence="1" type="ORF">GMARGA_LOCUS42454</name>
</gene>
<dbReference type="EMBL" id="CAJVQB010127036">
    <property type="protein sequence ID" value="CAG8853633.1"/>
    <property type="molecule type" value="Genomic_DNA"/>
</dbReference>
<accession>A0ABN7XGZ9</accession>
<feature type="non-terminal residue" evidence="1">
    <location>
        <position position="1"/>
    </location>
</feature>